<comment type="caution">
    <text evidence="9">The sequence shown here is derived from an EMBL/GenBank/DDBJ whole genome shotgun (WGS) entry which is preliminary data.</text>
</comment>
<evidence type="ECO:0000256" key="6">
    <source>
        <dbReference type="ARBA" id="ARBA00023136"/>
    </source>
</evidence>
<feature type="transmembrane region" description="Helical" evidence="7">
    <location>
        <begin position="77"/>
        <end position="94"/>
    </location>
</feature>
<keyword evidence="4 7" id="KW-1133">Transmembrane helix</keyword>
<reference evidence="9 10" key="1">
    <citation type="submission" date="2016-10" db="EMBL/GenBank/DDBJ databases">
        <authorList>
            <person name="Varghese N."/>
            <person name="Submissions S."/>
        </authorList>
    </citation>
    <scope>NUCLEOTIDE SEQUENCE [LARGE SCALE GENOMIC DNA]</scope>
    <source>
        <strain evidence="9 10">DSM 17997</strain>
    </source>
</reference>
<keyword evidence="6 7" id="KW-0472">Membrane</keyword>
<evidence type="ECO:0000313" key="9">
    <source>
        <dbReference type="EMBL" id="SDY51029.1"/>
    </source>
</evidence>
<evidence type="ECO:0000313" key="10">
    <source>
        <dbReference type="Proteomes" id="UP000199663"/>
    </source>
</evidence>
<keyword evidence="10" id="KW-1185">Reference proteome</keyword>
<feature type="transmembrane region" description="Helical" evidence="7">
    <location>
        <begin position="174"/>
        <end position="195"/>
    </location>
</feature>
<dbReference type="InterPro" id="IPR006153">
    <property type="entry name" value="Cation/H_exchanger_TM"/>
</dbReference>
<protein>
    <submittedName>
        <fullName evidence="9">Kef-type K+ transport system, membrane component KefB</fullName>
    </submittedName>
</protein>
<feature type="transmembrane region" description="Helical" evidence="7">
    <location>
        <begin position="42"/>
        <end position="65"/>
    </location>
</feature>
<feature type="transmembrane region" description="Helical" evidence="7">
    <location>
        <begin position="207"/>
        <end position="228"/>
    </location>
</feature>
<evidence type="ECO:0000256" key="2">
    <source>
        <dbReference type="ARBA" id="ARBA00022448"/>
    </source>
</evidence>
<feature type="transmembrane region" description="Helical" evidence="7">
    <location>
        <begin position="356"/>
        <end position="378"/>
    </location>
</feature>
<keyword evidence="3 7" id="KW-0812">Transmembrane</keyword>
<dbReference type="InterPro" id="IPR050794">
    <property type="entry name" value="CPA2_transporter"/>
</dbReference>
<feature type="transmembrane region" description="Helical" evidence="7">
    <location>
        <begin position="106"/>
        <end position="128"/>
    </location>
</feature>
<dbReference type="PANTHER" id="PTHR32468">
    <property type="entry name" value="CATION/H + ANTIPORTER"/>
    <property type="match status" value="1"/>
</dbReference>
<feature type="transmembrane region" description="Helical" evidence="7">
    <location>
        <begin position="140"/>
        <end position="162"/>
    </location>
</feature>
<feature type="transmembrane region" description="Helical" evidence="7">
    <location>
        <begin position="384"/>
        <end position="403"/>
    </location>
</feature>
<dbReference type="PANTHER" id="PTHR32468:SF0">
    <property type="entry name" value="K(+)_H(+) ANTIPORTER 1"/>
    <property type="match status" value="1"/>
</dbReference>
<evidence type="ECO:0000256" key="1">
    <source>
        <dbReference type="ARBA" id="ARBA00004141"/>
    </source>
</evidence>
<sequence length="413" mass="44722">MEKLSHSEVVNLLLQLASMLILARVFAEIARKLKQPAVVGEILAGILLGPTILGSLFPGMFEFLFNSNQMSNIALDGYVQIAVVLLLFIAGLEVELNIVLSQGKKALSISFFGLVIPFAFGFIAPFFFAEFFGFVEGNRLLFSLFMGTAMAISALPVIVRTLMDLDLFKSKMGMMIVSAAMVDDIIGWMIFSIILSFMGKEANTLGIGYTILLTVGFAVFMITIGKSLINKVLPWINKRLAWPGGLISLSLAACFLAAAFTEFIGIHAIFGAFILGVAIGDSKHMTERAKEIIHQFVNNIFAPVFFVSIGLKVNFFTNFDPLLVFVVIVVAYVGKVIGCGFGALQGGMSKWESFAIGFGMNARGAMEIILGLIALEAGLISEKLFVALVVMALVTSMTSGPLMKWAMNKNKLA</sequence>
<feature type="transmembrane region" description="Helical" evidence="7">
    <location>
        <begin position="292"/>
        <end position="311"/>
    </location>
</feature>
<organism evidence="9 10">
    <name type="scientific">Rhodonellum ikkaensis</name>
    <dbReference type="NCBI Taxonomy" id="336829"/>
    <lineage>
        <taxon>Bacteria</taxon>
        <taxon>Pseudomonadati</taxon>
        <taxon>Bacteroidota</taxon>
        <taxon>Cytophagia</taxon>
        <taxon>Cytophagales</taxon>
        <taxon>Cytophagaceae</taxon>
        <taxon>Rhodonellum</taxon>
    </lineage>
</organism>
<feature type="transmembrane region" description="Helical" evidence="7">
    <location>
        <begin position="264"/>
        <end position="280"/>
    </location>
</feature>
<accession>A0A1H3KG66</accession>
<proteinExistence type="predicted"/>
<keyword evidence="5" id="KW-0406">Ion transport</keyword>
<evidence type="ECO:0000256" key="5">
    <source>
        <dbReference type="ARBA" id="ARBA00023065"/>
    </source>
</evidence>
<feature type="transmembrane region" description="Helical" evidence="7">
    <location>
        <begin position="12"/>
        <end position="30"/>
    </location>
</feature>
<feature type="domain" description="Cation/H+ exchanger transmembrane" evidence="8">
    <location>
        <begin position="24"/>
        <end position="406"/>
    </location>
</feature>
<feature type="transmembrane region" description="Helical" evidence="7">
    <location>
        <begin position="323"/>
        <end position="344"/>
    </location>
</feature>
<evidence type="ECO:0000256" key="3">
    <source>
        <dbReference type="ARBA" id="ARBA00022692"/>
    </source>
</evidence>
<evidence type="ECO:0000256" key="4">
    <source>
        <dbReference type="ARBA" id="ARBA00022989"/>
    </source>
</evidence>
<feature type="transmembrane region" description="Helical" evidence="7">
    <location>
        <begin position="240"/>
        <end position="258"/>
    </location>
</feature>
<gene>
    <name evidence="9" type="ORF">SAMN05444412_101374</name>
</gene>
<dbReference type="RefSeq" id="WP_022582387.1">
    <property type="nucleotide sequence ID" value="NZ_FNQC01000001.1"/>
</dbReference>
<evidence type="ECO:0000256" key="7">
    <source>
        <dbReference type="SAM" id="Phobius"/>
    </source>
</evidence>
<name>A0A1H3KG66_9BACT</name>
<dbReference type="Proteomes" id="UP000199663">
    <property type="component" value="Unassembled WGS sequence"/>
</dbReference>
<dbReference type="EMBL" id="FNQC01000001">
    <property type="protein sequence ID" value="SDY51029.1"/>
    <property type="molecule type" value="Genomic_DNA"/>
</dbReference>
<dbReference type="Gene3D" id="1.20.1530.20">
    <property type="match status" value="1"/>
</dbReference>
<keyword evidence="2" id="KW-0813">Transport</keyword>
<comment type="subcellular location">
    <subcellularLocation>
        <location evidence="1">Membrane</location>
        <topology evidence="1">Multi-pass membrane protein</topology>
    </subcellularLocation>
</comment>
<evidence type="ECO:0000259" key="8">
    <source>
        <dbReference type="Pfam" id="PF00999"/>
    </source>
</evidence>
<dbReference type="InterPro" id="IPR038770">
    <property type="entry name" value="Na+/solute_symporter_sf"/>
</dbReference>
<dbReference type="Pfam" id="PF00999">
    <property type="entry name" value="Na_H_Exchanger"/>
    <property type="match status" value="1"/>
</dbReference>